<feature type="region of interest" description="Disordered" evidence="4">
    <location>
        <begin position="232"/>
        <end position="277"/>
    </location>
</feature>
<evidence type="ECO:0000313" key="6">
    <source>
        <dbReference type="Proteomes" id="UP001164286"/>
    </source>
</evidence>
<dbReference type="PANTHER" id="PTHR10938:SF0">
    <property type="entry name" value="TRANSLATION INITIATION FACTOR IF-3, MITOCHONDRIAL"/>
    <property type="match status" value="1"/>
</dbReference>
<dbReference type="GO" id="GO:0005739">
    <property type="term" value="C:mitochondrion"/>
    <property type="evidence" value="ECO:0007669"/>
    <property type="project" value="TreeGrafter"/>
</dbReference>
<evidence type="ECO:0000256" key="4">
    <source>
        <dbReference type="SAM" id="MobiDB-lite"/>
    </source>
</evidence>
<protein>
    <submittedName>
        <fullName evidence="5">Uncharacterized protein</fullName>
    </submittedName>
</protein>
<dbReference type="GO" id="GO:0070124">
    <property type="term" value="P:mitochondrial translational initiation"/>
    <property type="evidence" value="ECO:0007669"/>
    <property type="project" value="TreeGrafter"/>
</dbReference>
<dbReference type="RefSeq" id="XP_052946669.1">
    <property type="nucleotide sequence ID" value="XM_053093512.1"/>
</dbReference>
<dbReference type="Proteomes" id="UP001164286">
    <property type="component" value="Unassembled WGS sequence"/>
</dbReference>
<comment type="similarity">
    <text evidence="1">Belongs to the IF-3 family.</text>
</comment>
<comment type="caution">
    <text evidence="5">The sequence shown here is derived from an EMBL/GenBank/DDBJ whole genome shotgun (WGS) entry which is preliminary data.</text>
</comment>
<dbReference type="InterPro" id="IPR001288">
    <property type="entry name" value="Translation_initiation_fac_3"/>
</dbReference>
<name>A0AA38HAQ9_9TREE</name>
<dbReference type="SUPFAM" id="SSF55200">
    <property type="entry name" value="Translation initiation factor IF3, C-terminal domain"/>
    <property type="match status" value="1"/>
</dbReference>
<dbReference type="AlphaFoldDB" id="A0AA38HAQ9"/>
<evidence type="ECO:0000256" key="3">
    <source>
        <dbReference type="ARBA" id="ARBA00022917"/>
    </source>
</evidence>
<dbReference type="GO" id="GO:0003743">
    <property type="term" value="F:translation initiation factor activity"/>
    <property type="evidence" value="ECO:0007669"/>
    <property type="project" value="UniProtKB-KW"/>
</dbReference>
<keyword evidence="2" id="KW-0396">Initiation factor</keyword>
<dbReference type="Gene3D" id="3.30.110.10">
    <property type="entry name" value="Translation initiation factor 3 (IF-3), C-terminal domain"/>
    <property type="match status" value="1"/>
</dbReference>
<dbReference type="PANTHER" id="PTHR10938">
    <property type="entry name" value="TRANSLATION INITIATION FACTOR IF-3"/>
    <property type="match status" value="1"/>
</dbReference>
<keyword evidence="6" id="KW-1185">Reference proteome</keyword>
<evidence type="ECO:0000256" key="2">
    <source>
        <dbReference type="ARBA" id="ARBA00022540"/>
    </source>
</evidence>
<dbReference type="InterPro" id="IPR036788">
    <property type="entry name" value="T_IF-3_C_sf"/>
</dbReference>
<dbReference type="GO" id="GO:0043022">
    <property type="term" value="F:ribosome binding"/>
    <property type="evidence" value="ECO:0007669"/>
    <property type="project" value="TreeGrafter"/>
</dbReference>
<accession>A0AA38HAQ9</accession>
<dbReference type="GeneID" id="77732717"/>
<organism evidence="5 6">
    <name type="scientific">Dioszegia hungarica</name>
    <dbReference type="NCBI Taxonomy" id="4972"/>
    <lineage>
        <taxon>Eukaryota</taxon>
        <taxon>Fungi</taxon>
        <taxon>Dikarya</taxon>
        <taxon>Basidiomycota</taxon>
        <taxon>Agaricomycotina</taxon>
        <taxon>Tremellomycetes</taxon>
        <taxon>Tremellales</taxon>
        <taxon>Bulleribasidiaceae</taxon>
        <taxon>Dioszegia</taxon>
    </lineage>
</organism>
<evidence type="ECO:0000313" key="5">
    <source>
        <dbReference type="EMBL" id="KAI9636892.1"/>
    </source>
</evidence>
<evidence type="ECO:0000256" key="1">
    <source>
        <dbReference type="ARBA" id="ARBA00005439"/>
    </source>
</evidence>
<reference evidence="5" key="1">
    <citation type="journal article" date="2022" name="G3 (Bethesda)">
        <title>High quality genome of the basidiomycete yeast Dioszegia hungarica PDD-24b-2 isolated from cloud water.</title>
        <authorList>
            <person name="Jarrige D."/>
            <person name="Haridas S."/>
            <person name="Bleykasten-Grosshans C."/>
            <person name="Joly M."/>
            <person name="Nadalig T."/>
            <person name="Sancelme M."/>
            <person name="Vuilleumier S."/>
            <person name="Grigoriev I.V."/>
            <person name="Amato P."/>
            <person name="Bringel F."/>
        </authorList>
    </citation>
    <scope>NUCLEOTIDE SEQUENCE</scope>
    <source>
        <strain evidence="5">PDD-24b-2</strain>
    </source>
</reference>
<keyword evidence="3" id="KW-0648">Protein biosynthesis</keyword>
<proteinExistence type="inferred from homology"/>
<dbReference type="GO" id="GO:0032790">
    <property type="term" value="P:ribosome disassembly"/>
    <property type="evidence" value="ECO:0007669"/>
    <property type="project" value="TreeGrafter"/>
</dbReference>
<dbReference type="EMBL" id="JAKWFO010000005">
    <property type="protein sequence ID" value="KAI9636892.1"/>
    <property type="molecule type" value="Genomic_DNA"/>
</dbReference>
<feature type="region of interest" description="Disordered" evidence="4">
    <location>
        <begin position="32"/>
        <end position="64"/>
    </location>
</feature>
<gene>
    <name evidence="5" type="ORF">MKK02DRAFT_45601</name>
</gene>
<sequence>MATPLIACLAGICSKSIPSHTLRAIAGPSKIHPFDPTHHLHTSPSRHAAPVRPRQPAPSANPMSLRDRQIPYRTVQLVSPTDNSLSEPTPLRTILNSYDHATHTLSLVSLEPPIVKLLNKEDIRQKVRKAEVKAKLNRKSAVEEKEVQVSWASASGDLKHKCAQARGILEKGDRATVIYAAKAGSDKVSQGVQGEITAMFEKELEEVAVRWKEDEKSKATWIQFWGPMAKVREERRAKVEEEEVGKKKERDEKKEARRKKEEERQERAARKAAEIVA</sequence>